<evidence type="ECO:0000313" key="1">
    <source>
        <dbReference type="EMBL" id="KAJ2956661.1"/>
    </source>
</evidence>
<name>A0ACC1MB01_9APHY</name>
<organism evidence="1 2">
    <name type="scientific">Trametes sanguinea</name>
    <dbReference type="NCBI Taxonomy" id="158606"/>
    <lineage>
        <taxon>Eukaryota</taxon>
        <taxon>Fungi</taxon>
        <taxon>Dikarya</taxon>
        <taxon>Basidiomycota</taxon>
        <taxon>Agaricomycotina</taxon>
        <taxon>Agaricomycetes</taxon>
        <taxon>Polyporales</taxon>
        <taxon>Polyporaceae</taxon>
        <taxon>Trametes</taxon>
    </lineage>
</organism>
<keyword evidence="2" id="KW-1185">Reference proteome</keyword>
<proteinExistence type="predicted"/>
<gene>
    <name evidence="1" type="ORF">NUW54_g14650</name>
</gene>
<comment type="caution">
    <text evidence="1">The sequence shown here is derived from an EMBL/GenBank/DDBJ whole genome shotgun (WGS) entry which is preliminary data.</text>
</comment>
<sequence length="103" mass="10562">MKGLKMKVSLLGRKNSTDSTSSSKSKESKASAAAAAAAAAADSEADSLDAEVCPSLAFPAHFQASRPAHRSAAAFRLAPRGSSTSIPSIKSSISTRMRHTTSP</sequence>
<protein>
    <submittedName>
        <fullName evidence="1">Uncharacterized protein</fullName>
    </submittedName>
</protein>
<accession>A0ACC1MB01</accession>
<dbReference type="Proteomes" id="UP001144978">
    <property type="component" value="Unassembled WGS sequence"/>
</dbReference>
<dbReference type="EMBL" id="JANSHE010007756">
    <property type="protein sequence ID" value="KAJ2956661.1"/>
    <property type="molecule type" value="Genomic_DNA"/>
</dbReference>
<evidence type="ECO:0000313" key="2">
    <source>
        <dbReference type="Proteomes" id="UP001144978"/>
    </source>
</evidence>
<reference evidence="1" key="1">
    <citation type="submission" date="2022-08" db="EMBL/GenBank/DDBJ databases">
        <title>Genome Sequence of Pycnoporus sanguineus.</title>
        <authorList>
            <person name="Buettner E."/>
        </authorList>
    </citation>
    <scope>NUCLEOTIDE SEQUENCE</scope>
    <source>
        <strain evidence="1">CG-C14</strain>
    </source>
</reference>